<sequence>MTMVRQATNDVAGTNGIRDVVFDFCGVLLELNYRACLEGHFPQETVDTLCADEKDVYGFFAAEGRMDAGEDFTDVIEDYRNRYGDDMAAMFSFYIDHYDDALPKMVDGMEQLLIDLRKASCRVWGLTNWSDETFHFAFEKFPQLKRLLQGTVVSGTEKMHKPNADIFNLTLNRFGLEAEHTAFVDDTQANVDGASNVGITGIRFISAPETRNELRRLGVRI</sequence>
<gene>
    <name evidence="1" type="ORF">GA0061077_0488</name>
</gene>
<evidence type="ECO:0000313" key="2">
    <source>
        <dbReference type="Proteomes" id="UP000242610"/>
    </source>
</evidence>
<protein>
    <submittedName>
        <fullName evidence="1">Haloacid dehalogenase superfamily, subfamily IA, variant 3 with third motif having DD or ED</fullName>
    </submittedName>
</protein>
<proteinExistence type="predicted"/>
<dbReference type="InterPro" id="IPR036412">
    <property type="entry name" value="HAD-like_sf"/>
</dbReference>
<dbReference type="SFLD" id="SFLDG01129">
    <property type="entry name" value="C1.5:_HAD__Beta-PGM__Phosphata"/>
    <property type="match status" value="1"/>
</dbReference>
<dbReference type="Pfam" id="PF00702">
    <property type="entry name" value="Hydrolase"/>
    <property type="match status" value="1"/>
</dbReference>
<dbReference type="PANTHER" id="PTHR43611:SF3">
    <property type="entry name" value="FLAVIN MONONUCLEOTIDE HYDROLASE 1, CHLOROPLATIC"/>
    <property type="match status" value="1"/>
</dbReference>
<dbReference type="SUPFAM" id="SSF56784">
    <property type="entry name" value="HAD-like"/>
    <property type="match status" value="1"/>
</dbReference>
<dbReference type="SFLD" id="SFLDS00003">
    <property type="entry name" value="Haloacid_Dehalogenase"/>
    <property type="match status" value="1"/>
</dbReference>
<dbReference type="Gene3D" id="1.10.150.240">
    <property type="entry name" value="Putative phosphatase, domain 2"/>
    <property type="match status" value="1"/>
</dbReference>
<accession>A0A1C4H1U0</accession>
<dbReference type="AlphaFoldDB" id="A0A1C4H1U0"/>
<dbReference type="STRING" id="1505727.GA0061077_0488"/>
<evidence type="ECO:0000313" key="1">
    <source>
        <dbReference type="EMBL" id="SCC78917.1"/>
    </source>
</evidence>
<reference evidence="2" key="1">
    <citation type="submission" date="2016-08" db="EMBL/GenBank/DDBJ databases">
        <authorList>
            <person name="Varghese N."/>
            <person name="Submissions Spin"/>
        </authorList>
    </citation>
    <scope>NUCLEOTIDE SEQUENCE [LARGE SCALE GENOMIC DNA]</scope>
    <source>
        <strain evidence="2">R-52791</strain>
    </source>
</reference>
<dbReference type="Gene3D" id="3.40.50.1000">
    <property type="entry name" value="HAD superfamily/HAD-like"/>
    <property type="match status" value="1"/>
</dbReference>
<name>A0A1C4H1U0_9BIFI</name>
<dbReference type="RefSeq" id="WP_234696469.1">
    <property type="nucleotide sequence ID" value="NZ_FMBL01000001.1"/>
</dbReference>
<dbReference type="NCBIfam" id="TIGR01509">
    <property type="entry name" value="HAD-SF-IA-v3"/>
    <property type="match status" value="1"/>
</dbReference>
<dbReference type="InterPro" id="IPR023198">
    <property type="entry name" value="PGP-like_dom2"/>
</dbReference>
<dbReference type="Proteomes" id="UP000242610">
    <property type="component" value="Unassembled WGS sequence"/>
</dbReference>
<dbReference type="CDD" id="cd02603">
    <property type="entry name" value="HAD_sEH-N_like"/>
    <property type="match status" value="1"/>
</dbReference>
<organism evidence="1 2">
    <name type="scientific">Bifidobacterium commune</name>
    <dbReference type="NCBI Taxonomy" id="1505727"/>
    <lineage>
        <taxon>Bacteria</taxon>
        <taxon>Bacillati</taxon>
        <taxon>Actinomycetota</taxon>
        <taxon>Actinomycetes</taxon>
        <taxon>Bifidobacteriales</taxon>
        <taxon>Bifidobacteriaceae</taxon>
        <taxon>Bifidobacterium</taxon>
    </lineage>
</organism>
<keyword evidence="2" id="KW-1185">Reference proteome</keyword>
<dbReference type="PANTHER" id="PTHR43611">
    <property type="entry name" value="ALPHA-D-GLUCOSE 1-PHOSPHATE PHOSPHATASE"/>
    <property type="match status" value="1"/>
</dbReference>
<dbReference type="EMBL" id="FMBL01000001">
    <property type="protein sequence ID" value="SCC78917.1"/>
    <property type="molecule type" value="Genomic_DNA"/>
</dbReference>
<dbReference type="InterPro" id="IPR023214">
    <property type="entry name" value="HAD_sf"/>
</dbReference>
<dbReference type="InterPro" id="IPR006439">
    <property type="entry name" value="HAD-SF_hydro_IA"/>
</dbReference>